<reference evidence="1" key="1">
    <citation type="submission" date="2018-02" db="EMBL/GenBank/DDBJ databases">
        <title>Rhizophora mucronata_Transcriptome.</title>
        <authorList>
            <person name="Meera S.P."/>
            <person name="Sreeshan A."/>
            <person name="Augustine A."/>
        </authorList>
    </citation>
    <scope>NUCLEOTIDE SEQUENCE</scope>
    <source>
        <tissue evidence="1">Leaf</tissue>
    </source>
</reference>
<accession>A0A2P2QWD1</accession>
<sequence>MMLAALPLGIINSHVIKIFHLYRMLTDINAPRQMRNTLEELQGARREISSEALDHCINETPEGAQMTVVRDYYPNSSLDSIIWKKMKTKRGINSTDKV</sequence>
<evidence type="ECO:0000313" key="1">
    <source>
        <dbReference type="EMBL" id="MBX71275.1"/>
    </source>
</evidence>
<organism evidence="1">
    <name type="scientific">Rhizophora mucronata</name>
    <name type="common">Asiatic mangrove</name>
    <dbReference type="NCBI Taxonomy" id="61149"/>
    <lineage>
        <taxon>Eukaryota</taxon>
        <taxon>Viridiplantae</taxon>
        <taxon>Streptophyta</taxon>
        <taxon>Embryophyta</taxon>
        <taxon>Tracheophyta</taxon>
        <taxon>Spermatophyta</taxon>
        <taxon>Magnoliopsida</taxon>
        <taxon>eudicotyledons</taxon>
        <taxon>Gunneridae</taxon>
        <taxon>Pentapetalae</taxon>
        <taxon>rosids</taxon>
        <taxon>fabids</taxon>
        <taxon>Malpighiales</taxon>
        <taxon>Rhizophoraceae</taxon>
        <taxon>Rhizophora</taxon>
    </lineage>
</organism>
<name>A0A2P2QWD1_RHIMU</name>
<dbReference type="EMBL" id="GGEC01090791">
    <property type="protein sequence ID" value="MBX71275.1"/>
    <property type="molecule type" value="Transcribed_RNA"/>
</dbReference>
<protein>
    <submittedName>
        <fullName evidence="1">Uncharacterized protein</fullName>
    </submittedName>
</protein>
<dbReference type="AlphaFoldDB" id="A0A2P2QWD1"/>
<proteinExistence type="predicted"/>